<keyword evidence="8 14" id="KW-0106">Calcium</keyword>
<evidence type="ECO:0000256" key="14">
    <source>
        <dbReference type="PIRSR" id="PIRSR621190-2"/>
    </source>
</evidence>
<evidence type="ECO:0000256" key="8">
    <source>
        <dbReference type="ARBA" id="ARBA00022837"/>
    </source>
</evidence>
<organism evidence="18 19">
    <name type="scientific">Popillia japonica</name>
    <name type="common">Japanese beetle</name>
    <dbReference type="NCBI Taxonomy" id="7064"/>
    <lineage>
        <taxon>Eukaryota</taxon>
        <taxon>Metazoa</taxon>
        <taxon>Ecdysozoa</taxon>
        <taxon>Arthropoda</taxon>
        <taxon>Hexapoda</taxon>
        <taxon>Insecta</taxon>
        <taxon>Pterygota</taxon>
        <taxon>Neoptera</taxon>
        <taxon>Endopterygota</taxon>
        <taxon>Coleoptera</taxon>
        <taxon>Polyphaga</taxon>
        <taxon>Scarabaeiformia</taxon>
        <taxon>Scarabaeidae</taxon>
        <taxon>Rutelinae</taxon>
        <taxon>Popillia</taxon>
    </lineage>
</organism>
<reference evidence="18 19" key="1">
    <citation type="journal article" date="2024" name="BMC Genomics">
        <title>De novo assembly and annotation of Popillia japonica's genome with initial clues to its potential as an invasive pest.</title>
        <authorList>
            <person name="Cucini C."/>
            <person name="Boschi S."/>
            <person name="Funari R."/>
            <person name="Cardaioli E."/>
            <person name="Iannotti N."/>
            <person name="Marturano G."/>
            <person name="Paoli F."/>
            <person name="Bruttini M."/>
            <person name="Carapelli A."/>
            <person name="Frati F."/>
            <person name="Nardi F."/>
        </authorList>
    </citation>
    <scope>NUCLEOTIDE SEQUENCE [LARGE SCALE GENOMIC DNA]</scope>
    <source>
        <strain evidence="18">DMR45628</strain>
    </source>
</reference>
<evidence type="ECO:0000313" key="19">
    <source>
        <dbReference type="Proteomes" id="UP001458880"/>
    </source>
</evidence>
<evidence type="ECO:0000256" key="7">
    <source>
        <dbReference type="ARBA" id="ARBA00022833"/>
    </source>
</evidence>
<keyword evidence="11" id="KW-1015">Disulfide bond</keyword>
<dbReference type="InterPro" id="IPR002477">
    <property type="entry name" value="Peptidoglycan-bd-like"/>
</dbReference>
<comment type="similarity">
    <text evidence="1">Belongs to the peptidase M10A family.</text>
</comment>
<dbReference type="GO" id="GO:0005615">
    <property type="term" value="C:extracellular space"/>
    <property type="evidence" value="ECO:0007669"/>
    <property type="project" value="TreeGrafter"/>
</dbReference>
<evidence type="ECO:0000259" key="17">
    <source>
        <dbReference type="SMART" id="SM00235"/>
    </source>
</evidence>
<dbReference type="InterPro" id="IPR021190">
    <property type="entry name" value="Pept_M10A"/>
</dbReference>
<accession>A0AAW1JJZ6</accession>
<evidence type="ECO:0000256" key="2">
    <source>
        <dbReference type="ARBA" id="ARBA00022670"/>
    </source>
</evidence>
<dbReference type="GO" id="GO:0030198">
    <property type="term" value="P:extracellular matrix organization"/>
    <property type="evidence" value="ECO:0007669"/>
    <property type="project" value="TreeGrafter"/>
</dbReference>
<feature type="binding site" evidence="14">
    <location>
        <position position="148"/>
    </location>
    <ligand>
        <name>Zn(2+)</name>
        <dbReference type="ChEBI" id="CHEBI:29105"/>
        <label>1</label>
    </ligand>
</feature>
<dbReference type="InterPro" id="IPR018487">
    <property type="entry name" value="Hemopexin-like_repeat"/>
</dbReference>
<keyword evidence="19" id="KW-1185">Reference proteome</keyword>
<dbReference type="PROSITE" id="PS00024">
    <property type="entry name" value="HEMOPEXIN"/>
    <property type="match status" value="1"/>
</dbReference>
<evidence type="ECO:0000256" key="11">
    <source>
        <dbReference type="ARBA" id="ARBA00023157"/>
    </source>
</evidence>
<dbReference type="SUPFAM" id="SSF47090">
    <property type="entry name" value="PGBD-like"/>
    <property type="match status" value="1"/>
</dbReference>
<dbReference type="InterPro" id="IPR024079">
    <property type="entry name" value="MetalloPept_cat_dom_sf"/>
</dbReference>
<dbReference type="GO" id="GO:0006508">
    <property type="term" value="P:proteolysis"/>
    <property type="evidence" value="ECO:0007669"/>
    <property type="project" value="UniProtKB-KW"/>
</dbReference>
<feature type="chain" id="PRO_5043799861" evidence="16">
    <location>
        <begin position="17"/>
        <end position="456"/>
    </location>
</feature>
<dbReference type="AlphaFoldDB" id="A0AAW1JJZ6"/>
<evidence type="ECO:0000256" key="10">
    <source>
        <dbReference type="ARBA" id="ARBA00023145"/>
    </source>
</evidence>
<feature type="binding site" evidence="14">
    <location>
        <position position="215"/>
    </location>
    <ligand>
        <name>Zn(2+)</name>
        <dbReference type="ChEBI" id="CHEBI:29105"/>
        <label>2</label>
        <note>catalytic</note>
    </ligand>
</feature>
<feature type="binding site" evidence="13">
    <location>
        <position position="197"/>
    </location>
    <ligand>
        <name>Zn(2+)</name>
        <dbReference type="ChEBI" id="CHEBI:29105"/>
        <label>2</label>
        <note>catalytic</note>
    </ligand>
</feature>
<feature type="domain" description="Peptidase metallopeptidase" evidence="17">
    <location>
        <begin position="88"/>
        <end position="241"/>
    </location>
</feature>
<evidence type="ECO:0000256" key="1">
    <source>
        <dbReference type="ARBA" id="ARBA00010370"/>
    </source>
</evidence>
<dbReference type="Pfam" id="PF00045">
    <property type="entry name" value="Hemopexin"/>
    <property type="match status" value="4"/>
</dbReference>
<dbReference type="PRINTS" id="PR00138">
    <property type="entry name" value="MATRIXIN"/>
</dbReference>
<keyword evidence="5" id="KW-0677">Repeat</keyword>
<protein>
    <submittedName>
        <fullName evidence="18">Matrixin</fullName>
    </submittedName>
</protein>
<feature type="binding site" evidence="14">
    <location>
        <position position="268"/>
    </location>
    <ligand>
        <name>Ca(2+)</name>
        <dbReference type="ChEBI" id="CHEBI:29108"/>
        <label>5</label>
    </ligand>
</feature>
<name>A0AAW1JJZ6_POPJA</name>
<feature type="binding site" evidence="14">
    <location>
        <position position="167"/>
    </location>
    <ligand>
        <name>Ca(2+)</name>
        <dbReference type="ChEBI" id="CHEBI:29108"/>
        <label>2</label>
    </ligand>
</feature>
<feature type="binding site" evidence="14">
    <location>
        <position position="317"/>
    </location>
    <ligand>
        <name>Ca(2+)</name>
        <dbReference type="ChEBI" id="CHEBI:29108"/>
        <label>4</label>
    </ligand>
</feature>
<dbReference type="EMBL" id="JASPKY010000350">
    <property type="protein sequence ID" value="KAK9704418.1"/>
    <property type="molecule type" value="Genomic_DNA"/>
</dbReference>
<feature type="active site" evidence="12">
    <location>
        <position position="198"/>
    </location>
</feature>
<feature type="repeat" description="Hemopexin" evidence="15">
    <location>
        <begin position="361"/>
        <end position="409"/>
    </location>
</feature>
<comment type="caution">
    <text evidence="18">The sequence shown here is derived from an EMBL/GenBank/DDBJ whole genome shotgun (WGS) entry which is preliminary data.</text>
</comment>
<dbReference type="PIRSF" id="PIRSF001191">
    <property type="entry name" value="Peptidase_M10A_matrix"/>
    <property type="match status" value="1"/>
</dbReference>
<dbReference type="GO" id="GO:0030574">
    <property type="term" value="P:collagen catabolic process"/>
    <property type="evidence" value="ECO:0007669"/>
    <property type="project" value="TreeGrafter"/>
</dbReference>
<keyword evidence="9" id="KW-0482">Metalloprotease</keyword>
<dbReference type="PANTHER" id="PTHR10201:SF331">
    <property type="entry name" value="MATRIX METALLOPROTEINASE-14-LIKE ISOFORM X1"/>
    <property type="match status" value="1"/>
</dbReference>
<keyword evidence="7 13" id="KW-0862">Zinc</keyword>
<keyword evidence="10" id="KW-0865">Zymogen</keyword>
<comment type="cofactor">
    <cofactor evidence="14">
        <name>Zn(2+)</name>
        <dbReference type="ChEBI" id="CHEBI:29105"/>
    </cofactor>
    <text evidence="14">Binds 2 Zn(2+) ions per subunit.</text>
</comment>
<comment type="cofactor">
    <cofactor evidence="14">
        <name>Ca(2+)</name>
        <dbReference type="ChEBI" id="CHEBI:29108"/>
    </cofactor>
    <text evidence="14">Can bind about 5 Ca(2+) ions per subunit.</text>
</comment>
<feature type="binding site" evidence="14">
    <location>
        <position position="319"/>
    </location>
    <ligand>
        <name>Ca(2+)</name>
        <dbReference type="ChEBI" id="CHEBI:29108"/>
        <label>5</label>
    </ligand>
</feature>
<keyword evidence="4 16" id="KW-0732">Signal</keyword>
<sequence>MQHFCIFFFILFTVQAAQNIETVNKAVPYLKQFGYMTANTTLSEAVSSFQKQAGLSQTGELNEATIKMMSVPRCGSGKQEEILRGVYQGSRWAIRNLTYNITDYPKKLEVGKVNEAIRLAFNQWARISDFTFTKVNGDAHISIGFKLHPKTFPNLAGTAKYPVFGGDIEFNGDSKWSTDIVTPHSEHILNLFQIAVHEIGHSLGLLHSSYPDSIMTPFFTQGVNGHIHPSDRRKLRKLYNISNTSKSDLPKRNYTMESVCNLTKIDAIIAYSETLVYVFNEDKYWMLSAWTDDITFDMAAYPKKISDTWKGLPATIDSAFVGVDNATYFFKGSQCWKFLYGENTVAAGFPKSIGDEFPGIPNDIDAVLDTQENKTYFFKGSKYWGFMINEIPEVNEDYPKSISLWNHELTAIDAAIYFMSEIYFFKDMDYYRYEEKHNTALIRKFPRPTALWWFNC</sequence>
<dbReference type="Pfam" id="PF01471">
    <property type="entry name" value="PG_binding_1"/>
    <property type="match status" value="1"/>
</dbReference>
<evidence type="ECO:0000256" key="16">
    <source>
        <dbReference type="SAM" id="SignalP"/>
    </source>
</evidence>
<evidence type="ECO:0000256" key="15">
    <source>
        <dbReference type="PROSITE-ProRule" id="PRU01011"/>
    </source>
</evidence>
<dbReference type="InterPro" id="IPR006026">
    <property type="entry name" value="Peptidase_Metallo"/>
</dbReference>
<dbReference type="Gene3D" id="2.110.10.10">
    <property type="entry name" value="Hemopexin-like domain"/>
    <property type="match status" value="1"/>
</dbReference>
<dbReference type="Gene3D" id="3.40.390.10">
    <property type="entry name" value="Collagenase (Catalytic Domain)"/>
    <property type="match status" value="1"/>
</dbReference>
<dbReference type="GO" id="GO:0004222">
    <property type="term" value="F:metalloendopeptidase activity"/>
    <property type="evidence" value="ECO:0007669"/>
    <property type="project" value="InterPro"/>
</dbReference>
<feature type="binding site" evidence="14">
    <location>
        <position position="157"/>
    </location>
    <ligand>
        <name>Ca(2+)</name>
        <dbReference type="ChEBI" id="CHEBI:29108"/>
        <label>3</label>
    </ligand>
</feature>
<feature type="binding site" evidence="14">
    <location>
        <position position="413"/>
    </location>
    <ligand>
        <name>Ca(2+)</name>
        <dbReference type="ChEBI" id="CHEBI:29108"/>
        <label>4</label>
    </ligand>
</feature>
<dbReference type="Proteomes" id="UP001458880">
    <property type="component" value="Unassembled WGS sequence"/>
</dbReference>
<gene>
    <name evidence="18" type="ORF">QE152_g28315</name>
</gene>
<evidence type="ECO:0000256" key="4">
    <source>
        <dbReference type="ARBA" id="ARBA00022729"/>
    </source>
</evidence>
<keyword evidence="2" id="KW-0645">Protease</keyword>
<dbReference type="Pfam" id="PF00413">
    <property type="entry name" value="Peptidase_M10"/>
    <property type="match status" value="1"/>
</dbReference>
<feature type="binding site" evidence="14">
    <location>
        <position position="165"/>
    </location>
    <ligand>
        <name>Ca(2+)</name>
        <dbReference type="ChEBI" id="CHEBI:29108"/>
        <label>2</label>
    </ligand>
</feature>
<dbReference type="PROSITE" id="PS51642">
    <property type="entry name" value="HEMOPEXIN_2"/>
    <property type="match status" value="3"/>
</dbReference>
<evidence type="ECO:0000256" key="6">
    <source>
        <dbReference type="ARBA" id="ARBA00022801"/>
    </source>
</evidence>
<keyword evidence="3 13" id="KW-0479">Metal-binding</keyword>
<evidence type="ECO:0000256" key="13">
    <source>
        <dbReference type="PIRSR" id="PIRSR001191-2"/>
    </source>
</evidence>
<dbReference type="InterPro" id="IPR000585">
    <property type="entry name" value="Hemopexin-like_dom"/>
</dbReference>
<feature type="binding site" evidence="13">
    <location>
        <position position="207"/>
    </location>
    <ligand>
        <name>Zn(2+)</name>
        <dbReference type="ChEBI" id="CHEBI:29105"/>
        <label>2</label>
        <note>catalytic</note>
    </ligand>
</feature>
<feature type="binding site" evidence="13">
    <location>
        <position position="201"/>
    </location>
    <ligand>
        <name>Zn(2+)</name>
        <dbReference type="ChEBI" id="CHEBI:29105"/>
        <label>2</label>
        <note>catalytic</note>
    </ligand>
</feature>
<dbReference type="InterPro" id="IPR018486">
    <property type="entry name" value="Hemopexin_CS"/>
</dbReference>
<evidence type="ECO:0000256" key="12">
    <source>
        <dbReference type="PIRSR" id="PIRSR001191-1"/>
    </source>
</evidence>
<evidence type="ECO:0000313" key="18">
    <source>
        <dbReference type="EMBL" id="KAK9704418.1"/>
    </source>
</evidence>
<feature type="repeat" description="Hemopexin" evidence="15">
    <location>
        <begin position="262"/>
        <end position="312"/>
    </location>
</feature>
<dbReference type="InterPro" id="IPR036365">
    <property type="entry name" value="PGBD-like_sf"/>
</dbReference>
<dbReference type="PANTHER" id="PTHR10201">
    <property type="entry name" value="MATRIX METALLOPROTEINASE"/>
    <property type="match status" value="1"/>
</dbReference>
<evidence type="ECO:0000256" key="5">
    <source>
        <dbReference type="ARBA" id="ARBA00022737"/>
    </source>
</evidence>
<feature type="binding site" description="in inhibited form" evidence="14">
    <location>
        <position position="74"/>
    </location>
    <ligand>
        <name>Zn(2+)</name>
        <dbReference type="ChEBI" id="CHEBI:29105"/>
        <label>2</label>
        <note>catalytic</note>
    </ligand>
</feature>
<dbReference type="InterPro" id="IPR036375">
    <property type="entry name" value="Hemopexin-like_dom_sf"/>
</dbReference>
<dbReference type="SMART" id="SM00120">
    <property type="entry name" value="HX"/>
    <property type="match status" value="4"/>
</dbReference>
<feature type="signal peptide" evidence="16">
    <location>
        <begin position="1"/>
        <end position="16"/>
    </location>
</feature>
<keyword evidence="6" id="KW-0378">Hydrolase</keyword>
<feature type="repeat" description="Hemopexin" evidence="15">
    <location>
        <begin position="313"/>
        <end position="360"/>
    </location>
</feature>
<dbReference type="SMART" id="SM00235">
    <property type="entry name" value="ZnMc"/>
    <property type="match status" value="1"/>
</dbReference>
<dbReference type="GO" id="GO:0008270">
    <property type="term" value="F:zinc ion binding"/>
    <property type="evidence" value="ECO:0007669"/>
    <property type="project" value="InterPro"/>
</dbReference>
<proteinExistence type="inferred from homology"/>
<dbReference type="CDD" id="cd00094">
    <property type="entry name" value="HX"/>
    <property type="match status" value="1"/>
</dbReference>
<dbReference type="SUPFAM" id="SSF50923">
    <property type="entry name" value="Hemopexin-like domain"/>
    <property type="match status" value="1"/>
</dbReference>
<dbReference type="GO" id="GO:0031012">
    <property type="term" value="C:extracellular matrix"/>
    <property type="evidence" value="ECO:0007669"/>
    <property type="project" value="InterPro"/>
</dbReference>
<feature type="binding site" evidence="14">
    <location>
        <position position="266"/>
    </location>
    <ligand>
        <name>Ca(2+)</name>
        <dbReference type="ChEBI" id="CHEBI:29108"/>
        <label>4</label>
    </ligand>
</feature>
<dbReference type="SUPFAM" id="SSF55486">
    <property type="entry name" value="Metalloproteases ('zincins'), catalytic domain"/>
    <property type="match status" value="1"/>
</dbReference>
<dbReference type="InterPro" id="IPR001818">
    <property type="entry name" value="Pept_M10_metallopeptidase"/>
</dbReference>
<evidence type="ECO:0000256" key="3">
    <source>
        <dbReference type="ARBA" id="ARBA00022723"/>
    </source>
</evidence>
<evidence type="ECO:0000256" key="9">
    <source>
        <dbReference type="ARBA" id="ARBA00023049"/>
    </source>
</evidence>